<dbReference type="Ensembl" id="ENSBGRT00000031478.1">
    <property type="protein sequence ID" value="ENSBGRP00000027268.1"/>
    <property type="gene ID" value="ENSBGRG00000017170.1"/>
</dbReference>
<feature type="compositionally biased region" description="Basic residues" evidence="1">
    <location>
        <begin position="1"/>
        <end position="10"/>
    </location>
</feature>
<name>A0A8B9XUM9_BOSMU</name>
<reference evidence="2" key="1">
    <citation type="submission" date="2019-05" db="EMBL/GenBank/DDBJ databases">
        <authorList>
            <person name="Zhang S."/>
            <person name="Liu J."/>
        </authorList>
    </citation>
    <scope>NUCLEOTIDE SEQUENCE [LARGE SCALE GENOMIC DNA]</scope>
</reference>
<proteinExistence type="predicted"/>
<dbReference type="AlphaFoldDB" id="A0A8B9XUM9"/>
<feature type="region of interest" description="Disordered" evidence="1">
    <location>
        <begin position="1"/>
        <end position="44"/>
    </location>
</feature>
<dbReference type="InterPro" id="IPR031378">
    <property type="entry name" value="SVBP"/>
</dbReference>
<dbReference type="Proteomes" id="UP000694520">
    <property type="component" value="Chromosome 21"/>
</dbReference>
<keyword evidence="3" id="KW-1185">Reference proteome</keyword>
<reference evidence="2" key="3">
    <citation type="submission" date="2025-09" db="UniProtKB">
        <authorList>
            <consortium name="Ensembl"/>
        </authorList>
    </citation>
    <scope>IDENTIFICATION</scope>
</reference>
<organism evidence="2 3">
    <name type="scientific">Bos mutus grunniens</name>
    <name type="common">Wild yak</name>
    <name type="synonym">Bos grunniens</name>
    <dbReference type="NCBI Taxonomy" id="30521"/>
    <lineage>
        <taxon>Eukaryota</taxon>
        <taxon>Metazoa</taxon>
        <taxon>Chordata</taxon>
        <taxon>Craniata</taxon>
        <taxon>Vertebrata</taxon>
        <taxon>Euteleostomi</taxon>
        <taxon>Mammalia</taxon>
        <taxon>Eutheria</taxon>
        <taxon>Laurasiatheria</taxon>
        <taxon>Artiodactyla</taxon>
        <taxon>Ruminantia</taxon>
        <taxon>Pecora</taxon>
        <taxon>Bovidae</taxon>
        <taxon>Bovinae</taxon>
        <taxon>Bos</taxon>
    </lineage>
</organism>
<dbReference type="Pfam" id="PF15674">
    <property type="entry name" value="CCDC23"/>
    <property type="match status" value="1"/>
</dbReference>
<evidence type="ECO:0000256" key="1">
    <source>
        <dbReference type="SAM" id="MobiDB-lite"/>
    </source>
</evidence>
<evidence type="ECO:0000313" key="3">
    <source>
        <dbReference type="Proteomes" id="UP000694520"/>
    </source>
</evidence>
<feature type="compositionally biased region" description="Basic and acidic residues" evidence="1">
    <location>
        <begin position="11"/>
        <end position="23"/>
    </location>
</feature>
<dbReference type="GeneTree" id="ENSGT01110000268415"/>
<sequence>VDPPAHKQKPRVKEPVSRVEKTKQRSAQQEQKQTESRGLCPQESRQDWGAWELLVASVNRRSLLKSEPALCPQHMGP</sequence>
<reference evidence="2" key="2">
    <citation type="submission" date="2025-08" db="UniProtKB">
        <authorList>
            <consortium name="Ensembl"/>
        </authorList>
    </citation>
    <scope>IDENTIFICATION</scope>
</reference>
<protein>
    <submittedName>
        <fullName evidence="2">Uncharacterized protein</fullName>
    </submittedName>
</protein>
<evidence type="ECO:0000313" key="2">
    <source>
        <dbReference type="Ensembl" id="ENSBGRP00000027268.1"/>
    </source>
</evidence>
<accession>A0A8B9XUM9</accession>